<evidence type="ECO:0000256" key="2">
    <source>
        <dbReference type="ARBA" id="ARBA00003921"/>
    </source>
</evidence>
<dbReference type="NCBIfam" id="TIGR00179">
    <property type="entry name" value="murB"/>
    <property type="match status" value="1"/>
</dbReference>
<dbReference type="PANTHER" id="PTHR21071">
    <property type="entry name" value="UDP-N-ACETYLENOLPYRUVOYLGLUCOSAMINE REDUCTASE"/>
    <property type="match status" value="1"/>
</dbReference>
<gene>
    <name evidence="20 22" type="primary">murB</name>
    <name evidence="22" type="ORF">G3I74_01780</name>
</gene>
<dbReference type="SUPFAM" id="SSF56194">
    <property type="entry name" value="Uridine diphospho-N-Acetylenolpyruvylglucosamine reductase, MurB, C-terminal domain"/>
    <property type="match status" value="1"/>
</dbReference>
<dbReference type="InterPro" id="IPR016167">
    <property type="entry name" value="FAD-bd_PCMH_sub1"/>
</dbReference>
<name>A0A845UX90_9GAMM</name>
<comment type="subcellular location">
    <subcellularLocation>
        <location evidence="3 20">Cytoplasm</location>
    </subcellularLocation>
</comment>
<dbReference type="HAMAP" id="MF_00037">
    <property type="entry name" value="MurB"/>
    <property type="match status" value="1"/>
</dbReference>
<keyword evidence="14 20" id="KW-0573">Peptidoglycan synthesis</keyword>
<feature type="active site" description="Proton donor" evidence="20">
    <location>
        <position position="237"/>
    </location>
</feature>
<dbReference type="Pfam" id="PF01565">
    <property type="entry name" value="FAD_binding_4"/>
    <property type="match status" value="1"/>
</dbReference>
<evidence type="ECO:0000256" key="12">
    <source>
        <dbReference type="ARBA" id="ARBA00022857"/>
    </source>
</evidence>
<evidence type="ECO:0000256" key="4">
    <source>
        <dbReference type="ARBA" id="ARBA00004752"/>
    </source>
</evidence>
<keyword evidence="17 20" id="KW-0961">Cell wall biogenesis/degradation</keyword>
<feature type="active site" evidence="20">
    <location>
        <position position="162"/>
    </location>
</feature>
<keyword evidence="15 20" id="KW-0560">Oxidoreductase</keyword>
<evidence type="ECO:0000256" key="14">
    <source>
        <dbReference type="ARBA" id="ARBA00022984"/>
    </source>
</evidence>
<evidence type="ECO:0000256" key="17">
    <source>
        <dbReference type="ARBA" id="ARBA00023316"/>
    </source>
</evidence>
<evidence type="ECO:0000256" key="3">
    <source>
        <dbReference type="ARBA" id="ARBA00004496"/>
    </source>
</evidence>
<comment type="cofactor">
    <cofactor evidence="1 20">
        <name>FAD</name>
        <dbReference type="ChEBI" id="CHEBI:57692"/>
    </cofactor>
</comment>
<evidence type="ECO:0000256" key="1">
    <source>
        <dbReference type="ARBA" id="ARBA00001974"/>
    </source>
</evidence>
<comment type="catalytic activity">
    <reaction evidence="19 20">
        <text>UDP-N-acetyl-alpha-D-muramate + NADP(+) = UDP-N-acetyl-3-O-(1-carboxyvinyl)-alpha-D-glucosamine + NADPH + H(+)</text>
        <dbReference type="Rhea" id="RHEA:12248"/>
        <dbReference type="ChEBI" id="CHEBI:15378"/>
        <dbReference type="ChEBI" id="CHEBI:57783"/>
        <dbReference type="ChEBI" id="CHEBI:58349"/>
        <dbReference type="ChEBI" id="CHEBI:68483"/>
        <dbReference type="ChEBI" id="CHEBI:70757"/>
        <dbReference type="EC" id="1.3.1.98"/>
    </reaction>
</comment>
<organism evidence="22 23">
    <name type="scientific">Wenzhouxiangella limi</name>
    <dbReference type="NCBI Taxonomy" id="2707351"/>
    <lineage>
        <taxon>Bacteria</taxon>
        <taxon>Pseudomonadati</taxon>
        <taxon>Pseudomonadota</taxon>
        <taxon>Gammaproteobacteria</taxon>
        <taxon>Chromatiales</taxon>
        <taxon>Wenzhouxiangellaceae</taxon>
        <taxon>Wenzhouxiangella</taxon>
    </lineage>
</organism>
<dbReference type="AlphaFoldDB" id="A0A845UX90"/>
<accession>A0A845UX90</accession>
<feature type="active site" evidence="20">
    <location>
        <position position="333"/>
    </location>
</feature>
<dbReference type="RefSeq" id="WP_164209655.1">
    <property type="nucleotide sequence ID" value="NZ_JAAGSC010000031.1"/>
</dbReference>
<dbReference type="Gene3D" id="3.30.43.10">
    <property type="entry name" value="Uridine Diphospho-n-acetylenolpyruvylglucosamine Reductase, domain 2"/>
    <property type="match status" value="1"/>
</dbReference>
<evidence type="ECO:0000256" key="11">
    <source>
        <dbReference type="ARBA" id="ARBA00022827"/>
    </source>
</evidence>
<dbReference type="EMBL" id="JAAGSC010000031">
    <property type="protein sequence ID" value="NDY94460.1"/>
    <property type="molecule type" value="Genomic_DNA"/>
</dbReference>
<evidence type="ECO:0000256" key="18">
    <source>
        <dbReference type="ARBA" id="ARBA00031026"/>
    </source>
</evidence>
<dbReference type="Proteomes" id="UP000484885">
    <property type="component" value="Unassembled WGS sequence"/>
</dbReference>
<dbReference type="GO" id="GO:0071949">
    <property type="term" value="F:FAD binding"/>
    <property type="evidence" value="ECO:0007669"/>
    <property type="project" value="InterPro"/>
</dbReference>
<comment type="similarity">
    <text evidence="5 20">Belongs to the MurB family.</text>
</comment>
<feature type="domain" description="FAD-binding PCMH-type" evidence="21">
    <location>
        <begin position="20"/>
        <end position="186"/>
    </location>
</feature>
<dbReference type="InterPro" id="IPR011601">
    <property type="entry name" value="MurB_C"/>
</dbReference>
<dbReference type="EC" id="1.3.1.98" evidence="6 20"/>
<dbReference type="InterPro" id="IPR003170">
    <property type="entry name" value="MurB"/>
</dbReference>
<reference evidence="22 23" key="1">
    <citation type="submission" date="2020-02" db="EMBL/GenBank/DDBJ databases">
        <authorList>
            <person name="Zhang X.-Y."/>
        </authorList>
    </citation>
    <scope>NUCLEOTIDE SEQUENCE [LARGE SCALE GENOMIC DNA]</scope>
    <source>
        <strain evidence="22 23">C33</strain>
    </source>
</reference>
<dbReference type="Pfam" id="PF02873">
    <property type="entry name" value="MurB_C"/>
    <property type="match status" value="1"/>
</dbReference>
<evidence type="ECO:0000313" key="22">
    <source>
        <dbReference type="EMBL" id="NDY94460.1"/>
    </source>
</evidence>
<dbReference type="Gene3D" id="3.30.465.10">
    <property type="match status" value="1"/>
</dbReference>
<evidence type="ECO:0000256" key="7">
    <source>
        <dbReference type="ARBA" id="ARBA00015188"/>
    </source>
</evidence>
<dbReference type="InterPro" id="IPR016166">
    <property type="entry name" value="FAD-bd_PCMH"/>
</dbReference>
<dbReference type="UniPathway" id="UPA00219"/>
<evidence type="ECO:0000259" key="21">
    <source>
        <dbReference type="PROSITE" id="PS51387"/>
    </source>
</evidence>
<dbReference type="GO" id="GO:0005829">
    <property type="term" value="C:cytosol"/>
    <property type="evidence" value="ECO:0007669"/>
    <property type="project" value="TreeGrafter"/>
</dbReference>
<protein>
    <recommendedName>
        <fullName evidence="7 20">UDP-N-acetylenolpyruvoylglucosamine reductase</fullName>
        <ecNumber evidence="6 20">1.3.1.98</ecNumber>
    </recommendedName>
    <alternativeName>
        <fullName evidence="18 20">UDP-N-acetylmuramate dehydrogenase</fullName>
    </alternativeName>
</protein>
<dbReference type="GO" id="GO:0051301">
    <property type="term" value="P:cell division"/>
    <property type="evidence" value="ECO:0007669"/>
    <property type="project" value="UniProtKB-KW"/>
</dbReference>
<comment type="pathway">
    <text evidence="4 20">Cell wall biogenesis; peptidoglycan biosynthesis.</text>
</comment>
<keyword evidence="12 20" id="KW-0521">NADP</keyword>
<keyword evidence="10 20" id="KW-0285">Flavoprotein</keyword>
<dbReference type="GO" id="GO:0008360">
    <property type="term" value="P:regulation of cell shape"/>
    <property type="evidence" value="ECO:0007669"/>
    <property type="project" value="UniProtKB-KW"/>
</dbReference>
<keyword evidence="11 20" id="KW-0274">FAD</keyword>
<evidence type="ECO:0000256" key="16">
    <source>
        <dbReference type="ARBA" id="ARBA00023306"/>
    </source>
</evidence>
<evidence type="ECO:0000256" key="10">
    <source>
        <dbReference type="ARBA" id="ARBA00022630"/>
    </source>
</evidence>
<proteinExistence type="inferred from homology"/>
<evidence type="ECO:0000313" key="23">
    <source>
        <dbReference type="Proteomes" id="UP000484885"/>
    </source>
</evidence>
<dbReference type="InterPro" id="IPR016169">
    <property type="entry name" value="FAD-bd_PCMH_sub2"/>
</dbReference>
<dbReference type="NCBIfam" id="NF010478">
    <property type="entry name" value="PRK13903.1"/>
    <property type="match status" value="1"/>
</dbReference>
<evidence type="ECO:0000256" key="9">
    <source>
        <dbReference type="ARBA" id="ARBA00022618"/>
    </source>
</evidence>
<evidence type="ECO:0000256" key="6">
    <source>
        <dbReference type="ARBA" id="ARBA00012518"/>
    </source>
</evidence>
<evidence type="ECO:0000256" key="19">
    <source>
        <dbReference type="ARBA" id="ARBA00048914"/>
    </source>
</evidence>
<evidence type="ECO:0000256" key="8">
    <source>
        <dbReference type="ARBA" id="ARBA00022490"/>
    </source>
</evidence>
<evidence type="ECO:0000256" key="5">
    <source>
        <dbReference type="ARBA" id="ARBA00010485"/>
    </source>
</evidence>
<dbReference type="NCBIfam" id="NF000755">
    <property type="entry name" value="PRK00046.1"/>
    <property type="match status" value="1"/>
</dbReference>
<keyword evidence="23" id="KW-1185">Reference proteome</keyword>
<dbReference type="InterPro" id="IPR036635">
    <property type="entry name" value="MurB_C_sf"/>
</dbReference>
<comment type="function">
    <text evidence="2 20">Cell wall formation.</text>
</comment>
<dbReference type="Gene3D" id="3.90.78.10">
    <property type="entry name" value="UDP-N-acetylenolpyruvoylglucosamine reductase, C-terminal domain"/>
    <property type="match status" value="1"/>
</dbReference>
<dbReference type="InterPro" id="IPR036318">
    <property type="entry name" value="FAD-bd_PCMH-like_sf"/>
</dbReference>
<evidence type="ECO:0000256" key="20">
    <source>
        <dbReference type="HAMAP-Rule" id="MF_00037"/>
    </source>
</evidence>
<keyword evidence="8 20" id="KW-0963">Cytoplasm</keyword>
<dbReference type="PROSITE" id="PS51387">
    <property type="entry name" value="FAD_PCMH"/>
    <property type="match status" value="1"/>
</dbReference>
<dbReference type="SUPFAM" id="SSF56176">
    <property type="entry name" value="FAD-binding/transporter-associated domain-like"/>
    <property type="match status" value="1"/>
</dbReference>
<dbReference type="InterPro" id="IPR006094">
    <property type="entry name" value="Oxid_FAD_bind_N"/>
</dbReference>
<dbReference type="PANTHER" id="PTHR21071:SF4">
    <property type="entry name" value="UDP-N-ACETYLENOLPYRUVOYLGLUCOSAMINE REDUCTASE"/>
    <property type="match status" value="1"/>
</dbReference>
<keyword evidence="16 20" id="KW-0131">Cell cycle</keyword>
<dbReference type="GO" id="GO:0071555">
    <property type="term" value="P:cell wall organization"/>
    <property type="evidence" value="ECO:0007669"/>
    <property type="project" value="UniProtKB-KW"/>
</dbReference>
<dbReference type="GO" id="GO:0009252">
    <property type="term" value="P:peptidoglycan biosynthetic process"/>
    <property type="evidence" value="ECO:0007669"/>
    <property type="project" value="UniProtKB-UniRule"/>
</dbReference>
<keyword evidence="9 20" id="KW-0132">Cell division</keyword>
<dbReference type="GO" id="GO:0008762">
    <property type="term" value="F:UDP-N-acetylmuramate dehydrogenase activity"/>
    <property type="evidence" value="ECO:0007669"/>
    <property type="project" value="UniProtKB-UniRule"/>
</dbReference>
<evidence type="ECO:0000256" key="13">
    <source>
        <dbReference type="ARBA" id="ARBA00022960"/>
    </source>
</evidence>
<sequence>MPQPERRFDADLAALSTFRLPARAAEVIFLDNLDQLAGLSYGHPLLVLGGGSNTIFLANWTGTVLVNRLRGISVERASQRDSRVRVAAGENWHRLVRWCLDHGLHGLENLALIPGSVGAAPIQNIGAYGVEIADVLESVTAWDWRQNRLRQLPAEACGFGYRASRFRDADRGRFLITSITLRLRHEFRPQIGYQSLAAELKRRHGDRIPGPRALTAAVMRLRRHRLPDPARLANAGSFFKNPVVSGDFASSLLSDHPHLPHWTMADGQVKLAAGWMIEQRGWKGKSVGAAAVYPNHALVLINRGGASAQQLGALVDAIRADIQRSFGVRLEPEPILIGRA</sequence>
<comment type="caution">
    <text evidence="22">The sequence shown here is derived from an EMBL/GenBank/DDBJ whole genome shotgun (WGS) entry which is preliminary data.</text>
</comment>
<keyword evidence="13 20" id="KW-0133">Cell shape</keyword>
<evidence type="ECO:0000256" key="15">
    <source>
        <dbReference type="ARBA" id="ARBA00023002"/>
    </source>
</evidence>